<name>A0AAD9JHS5_9ANNE</name>
<gene>
    <name evidence="2" type="ORF">LSH36_315g03011</name>
</gene>
<keyword evidence="3" id="KW-1185">Reference proteome</keyword>
<dbReference type="InterPro" id="IPR011641">
    <property type="entry name" value="Tyr-kin_ephrin_A/B_rcpt-like"/>
</dbReference>
<reference evidence="2" key="1">
    <citation type="journal article" date="2023" name="Mol. Biol. Evol.">
        <title>Third-Generation Sequencing Reveals the Adaptive Role of the Epigenome in Three Deep-Sea Polychaetes.</title>
        <authorList>
            <person name="Perez M."/>
            <person name="Aroh O."/>
            <person name="Sun Y."/>
            <person name="Lan Y."/>
            <person name="Juniper S.K."/>
            <person name="Young C.R."/>
            <person name="Angers B."/>
            <person name="Qian P.Y."/>
        </authorList>
    </citation>
    <scope>NUCLEOTIDE SEQUENCE</scope>
    <source>
        <strain evidence="2">P08H-3</strain>
    </source>
</reference>
<dbReference type="AlphaFoldDB" id="A0AAD9JHS5"/>
<comment type="caution">
    <text evidence="2">The sequence shown here is derived from an EMBL/GenBank/DDBJ whole genome shotgun (WGS) entry which is preliminary data.</text>
</comment>
<accession>A0AAD9JHS5</accession>
<dbReference type="PANTHER" id="PTHR46967">
    <property type="entry name" value="INSULIN-LIKE GROWTH FACTOR BINDING PROTEIN,N-TERMINAL"/>
    <property type="match status" value="1"/>
</dbReference>
<dbReference type="Pfam" id="PF07699">
    <property type="entry name" value="Ephrin_rec_like"/>
    <property type="match status" value="1"/>
</dbReference>
<dbReference type="SUPFAM" id="SSF57184">
    <property type="entry name" value="Growth factor receptor domain"/>
    <property type="match status" value="1"/>
</dbReference>
<dbReference type="InterPro" id="IPR009030">
    <property type="entry name" value="Growth_fac_rcpt_cys_sf"/>
</dbReference>
<sequence length="108" mass="10787">VCDVGFVADSTKTGCIPCDPGTYRGTADATCQNCSIGYKCPSAGLAVAVSCPDGEYQPDGGQTSCLSCPAGSECSDKINANACPAGTYAASSAVTCSACPQGKRLRCQ</sequence>
<dbReference type="SMART" id="SM01411">
    <property type="entry name" value="Ephrin_rec_like"/>
    <property type="match status" value="2"/>
</dbReference>
<protein>
    <recommendedName>
        <fullName evidence="1">Tyrosine-protein kinase ephrin type A/B receptor-like domain-containing protein</fullName>
    </recommendedName>
</protein>
<organism evidence="2 3">
    <name type="scientific">Paralvinella palmiformis</name>
    <dbReference type="NCBI Taxonomy" id="53620"/>
    <lineage>
        <taxon>Eukaryota</taxon>
        <taxon>Metazoa</taxon>
        <taxon>Spiralia</taxon>
        <taxon>Lophotrochozoa</taxon>
        <taxon>Annelida</taxon>
        <taxon>Polychaeta</taxon>
        <taxon>Sedentaria</taxon>
        <taxon>Canalipalpata</taxon>
        <taxon>Terebellida</taxon>
        <taxon>Terebelliformia</taxon>
        <taxon>Alvinellidae</taxon>
        <taxon>Paralvinella</taxon>
    </lineage>
</organism>
<feature type="domain" description="Tyrosine-protein kinase ephrin type A/B receptor-like" evidence="1">
    <location>
        <begin position="49"/>
        <end position="72"/>
    </location>
</feature>
<evidence type="ECO:0000259" key="1">
    <source>
        <dbReference type="Pfam" id="PF07699"/>
    </source>
</evidence>
<dbReference type="EMBL" id="JAODUP010000315">
    <property type="protein sequence ID" value="KAK2152893.1"/>
    <property type="molecule type" value="Genomic_DNA"/>
</dbReference>
<evidence type="ECO:0000313" key="2">
    <source>
        <dbReference type="EMBL" id="KAK2152893.1"/>
    </source>
</evidence>
<feature type="non-terminal residue" evidence="2">
    <location>
        <position position="1"/>
    </location>
</feature>
<proteinExistence type="predicted"/>
<dbReference type="PANTHER" id="PTHR46967:SF2">
    <property type="entry name" value="SUSHI, VON WILLEBRAND FACTOR TYPE A, EGF AND PENTRAXIN DOMAIN-CONTAINING PROTEIN 1-LIKE"/>
    <property type="match status" value="1"/>
</dbReference>
<dbReference type="Proteomes" id="UP001208570">
    <property type="component" value="Unassembled WGS sequence"/>
</dbReference>
<evidence type="ECO:0000313" key="3">
    <source>
        <dbReference type="Proteomes" id="UP001208570"/>
    </source>
</evidence>